<reference evidence="5" key="2">
    <citation type="submission" date="2024-04" db="EMBL/GenBank/DDBJ databases">
        <authorList>
            <person name="Chen Y."/>
            <person name="Shah S."/>
            <person name="Dougan E. K."/>
            <person name="Thang M."/>
            <person name="Chan C."/>
        </authorList>
    </citation>
    <scope>NUCLEOTIDE SEQUENCE [LARGE SCALE GENOMIC DNA]</scope>
</reference>
<dbReference type="SMART" id="SM00368">
    <property type="entry name" value="LRR_RI"/>
    <property type="match status" value="6"/>
</dbReference>
<accession>A0A9P1CFB6</accession>
<evidence type="ECO:0000256" key="1">
    <source>
        <dbReference type="ARBA" id="ARBA00004123"/>
    </source>
</evidence>
<dbReference type="GO" id="GO:0031297">
    <property type="term" value="P:replication fork processing"/>
    <property type="evidence" value="ECO:0007669"/>
    <property type="project" value="TreeGrafter"/>
</dbReference>
<keyword evidence="3" id="KW-0539">Nucleus</keyword>
<dbReference type="OrthoDB" id="756301at2759"/>
<comment type="subcellular location">
    <subcellularLocation>
        <location evidence="1">Nucleus</location>
    </subcellularLocation>
</comment>
<dbReference type="SUPFAM" id="SSF52047">
    <property type="entry name" value="RNI-like"/>
    <property type="match status" value="1"/>
</dbReference>
<name>A0A9P1CFB6_9DINO</name>
<dbReference type="EMBL" id="CAMXCT030001469">
    <property type="protein sequence ID" value="CAL4777688.1"/>
    <property type="molecule type" value="Genomic_DNA"/>
</dbReference>
<dbReference type="EMBL" id="CAMXCT020001469">
    <property type="protein sequence ID" value="CAL1143751.1"/>
    <property type="molecule type" value="Genomic_DNA"/>
</dbReference>
<dbReference type="PANTHER" id="PTHR46358:SF1">
    <property type="entry name" value="TONSOKU-LIKE PROTEIN"/>
    <property type="match status" value="1"/>
</dbReference>
<dbReference type="GO" id="GO:0000724">
    <property type="term" value="P:double-strand break repair via homologous recombination"/>
    <property type="evidence" value="ECO:0007669"/>
    <property type="project" value="TreeGrafter"/>
</dbReference>
<dbReference type="AlphaFoldDB" id="A0A9P1CFB6"/>
<dbReference type="InterPro" id="IPR001611">
    <property type="entry name" value="Leu-rich_rpt"/>
</dbReference>
<dbReference type="Gene3D" id="3.80.10.10">
    <property type="entry name" value="Ribonuclease Inhibitor"/>
    <property type="match status" value="2"/>
</dbReference>
<protein>
    <submittedName>
        <fullName evidence="4">Uncharacterized protein</fullName>
    </submittedName>
</protein>
<evidence type="ECO:0000256" key="3">
    <source>
        <dbReference type="ARBA" id="ARBA00023242"/>
    </source>
</evidence>
<evidence type="ECO:0000313" key="5">
    <source>
        <dbReference type="EMBL" id="CAL1143751.1"/>
    </source>
</evidence>
<dbReference type="PANTHER" id="PTHR46358">
    <property type="entry name" value="TONSOKU-LIKE PROTEIN"/>
    <property type="match status" value="1"/>
</dbReference>
<sequence>MDLLQRLDAQVLSRTLSWLPQRQALQLMILASDWVKLVAAHLRRLVIASDLPLGLVTRAAPWCQRLVELQFQACQGDTEKFWATTARCVELLRGAPVKQLGVKGRYVEKCRQDCQDGTLQDAQNLEASPIFKALATHASHWDVETFSVELVPLADVMQPMGCFLEGATGLSSLMLRQCGLTGPGAAPLKFLCETLVSLPFKNLLTLDLSMNALCLEGANFLGEFLQCTPQLQTLLLGGNGLGPAGLAALVRSLSQLPLSTLDLSLNGLGTTGVETLLPAGLQLQSLNLRGNWFGSSHSEIIVHLLQSMSATLVKLDISQNKLGPHGVGEIVRNLPPLPKLRALILAENQFATADFLPEAFGHLSEMAPQLEELDLTANQLGSHRPTVGALCKQLPGSLRALWLGASSLKGENLQAVLQNLDLPLLQRLSLVQAMMDDQSLQLFSGWWVKDPLPQLQFLDISGNFVSGAAIARLKLDLHRNKAFRQLKGRGRTHPLKSYPHHS</sequence>
<keyword evidence="6" id="KW-1185">Reference proteome</keyword>
<dbReference type="InterPro" id="IPR032675">
    <property type="entry name" value="LRR_dom_sf"/>
</dbReference>
<evidence type="ECO:0000256" key="2">
    <source>
        <dbReference type="ARBA" id="ARBA00022737"/>
    </source>
</evidence>
<dbReference type="Pfam" id="PF13516">
    <property type="entry name" value="LRR_6"/>
    <property type="match status" value="1"/>
</dbReference>
<proteinExistence type="predicted"/>
<dbReference type="EMBL" id="CAMXCT010001469">
    <property type="protein sequence ID" value="CAI3990376.1"/>
    <property type="molecule type" value="Genomic_DNA"/>
</dbReference>
<keyword evidence="2" id="KW-0677">Repeat</keyword>
<evidence type="ECO:0000313" key="4">
    <source>
        <dbReference type="EMBL" id="CAI3990376.1"/>
    </source>
</evidence>
<dbReference type="InterPro" id="IPR052311">
    <property type="entry name" value="MMS22L-TONSL_complex_comp"/>
</dbReference>
<organism evidence="4">
    <name type="scientific">Cladocopium goreaui</name>
    <dbReference type="NCBI Taxonomy" id="2562237"/>
    <lineage>
        <taxon>Eukaryota</taxon>
        <taxon>Sar</taxon>
        <taxon>Alveolata</taxon>
        <taxon>Dinophyceae</taxon>
        <taxon>Suessiales</taxon>
        <taxon>Symbiodiniaceae</taxon>
        <taxon>Cladocopium</taxon>
    </lineage>
</organism>
<comment type="caution">
    <text evidence="4">The sequence shown here is derived from an EMBL/GenBank/DDBJ whole genome shotgun (WGS) entry which is preliminary data.</text>
</comment>
<gene>
    <name evidence="4" type="ORF">C1SCF055_LOCUS17370</name>
</gene>
<dbReference type="Proteomes" id="UP001152797">
    <property type="component" value="Unassembled WGS sequence"/>
</dbReference>
<evidence type="ECO:0000313" key="6">
    <source>
        <dbReference type="Proteomes" id="UP001152797"/>
    </source>
</evidence>
<reference evidence="4" key="1">
    <citation type="submission" date="2022-10" db="EMBL/GenBank/DDBJ databases">
        <authorList>
            <person name="Chen Y."/>
            <person name="Dougan E. K."/>
            <person name="Chan C."/>
            <person name="Rhodes N."/>
            <person name="Thang M."/>
        </authorList>
    </citation>
    <scope>NUCLEOTIDE SEQUENCE</scope>
</reference>
<dbReference type="GO" id="GO:0043596">
    <property type="term" value="C:nuclear replication fork"/>
    <property type="evidence" value="ECO:0007669"/>
    <property type="project" value="TreeGrafter"/>
</dbReference>